<dbReference type="UniPathway" id="UPA00139">
    <property type="reaction ID" value="UER00339"/>
</dbReference>
<feature type="domain" description="Homogentisate 1,2-dioxygenase C-terminal" evidence="13">
    <location>
        <begin position="285"/>
        <end position="440"/>
    </location>
</feature>
<dbReference type="GO" id="GO:0005737">
    <property type="term" value="C:cytoplasm"/>
    <property type="evidence" value="ECO:0007669"/>
    <property type="project" value="TreeGrafter"/>
</dbReference>
<keyword evidence="7" id="KW-0223">Dioxygenase</keyword>
<dbReference type="CDD" id="cd07000">
    <property type="entry name" value="cupin_HGO_N"/>
    <property type="match status" value="1"/>
</dbReference>
<dbReference type="PANTHER" id="PTHR11056:SF0">
    <property type="entry name" value="HOMOGENTISATE 1,2-DIOXYGENASE"/>
    <property type="match status" value="1"/>
</dbReference>
<evidence type="ECO:0000256" key="1">
    <source>
        <dbReference type="ARBA" id="ARBA00001962"/>
    </source>
</evidence>
<evidence type="ECO:0000256" key="7">
    <source>
        <dbReference type="ARBA" id="ARBA00022964"/>
    </source>
</evidence>
<feature type="binding site" evidence="12">
    <location>
        <position position="377"/>
    </location>
    <ligand>
        <name>Fe cation</name>
        <dbReference type="ChEBI" id="CHEBI:24875"/>
    </ligand>
</feature>
<feature type="binding site" evidence="12">
    <location>
        <position position="345"/>
    </location>
    <ligand>
        <name>Fe cation</name>
        <dbReference type="ChEBI" id="CHEBI:24875"/>
    </ligand>
</feature>
<dbReference type="InterPro" id="IPR046452">
    <property type="entry name" value="HgmA_N"/>
</dbReference>
<keyword evidence="6" id="KW-0828">Tyrosine catabolism</keyword>
<evidence type="ECO:0000256" key="9">
    <source>
        <dbReference type="ARBA" id="ARBA00023004"/>
    </source>
</evidence>
<dbReference type="InterPro" id="IPR005708">
    <property type="entry name" value="Homogentis_dOase"/>
</dbReference>
<feature type="binding site" evidence="12">
    <location>
        <position position="339"/>
    </location>
    <ligand>
        <name>Fe cation</name>
        <dbReference type="ChEBI" id="CHEBI:24875"/>
    </ligand>
</feature>
<feature type="domain" description="Homogentisate 1,2-dioxygenase N-terminal" evidence="14">
    <location>
        <begin position="5"/>
        <end position="283"/>
    </location>
</feature>
<dbReference type="VEuPathDB" id="CryptoDB:Cvel_21189"/>
<dbReference type="NCBIfam" id="TIGR01015">
    <property type="entry name" value="hmgA"/>
    <property type="match status" value="1"/>
</dbReference>
<evidence type="ECO:0000256" key="8">
    <source>
        <dbReference type="ARBA" id="ARBA00023002"/>
    </source>
</evidence>
<gene>
    <name evidence="15" type="ORF">Cvel_21189</name>
</gene>
<feature type="active site" description="Proton acceptor" evidence="11">
    <location>
        <position position="296"/>
    </location>
</feature>
<feature type="binding site" evidence="12">
    <location>
        <position position="377"/>
    </location>
    <ligand>
        <name>homogentisate</name>
        <dbReference type="ChEBI" id="CHEBI:16169"/>
    </ligand>
</feature>
<dbReference type="Gene3D" id="2.60.120.10">
    <property type="entry name" value="Jelly Rolls"/>
    <property type="match status" value="1"/>
</dbReference>
<proteinExistence type="inferred from homology"/>
<keyword evidence="8" id="KW-0560">Oxidoreductase</keyword>
<sequence length="456" mass="50319">MKGLKYMPGFGNMFSTEALVKALPKGQNSPQKPPYGLYAEQLSGTAFTAPRVRNQFVWMYRVRPSVSHTPFSLRMLPSSLFVTPPFSHSCTPEQLRWSPPDFPSPDKRTNFLEGLMTMAANGSPQGGTGGACLMYTANENMTTSRVIFTNADAHMLLIPQTGRLHVKTELGVMEVSPLEIGFVPKGMKFQVDLPDGPSRGYACENYGQNFVIPDLGPIGSSSGLANPRHFLTPEASFEETADGDGPFRLVNKFLGNLWEGEVRHSPLDVVAWYGNYVPWKYDLRLFTCINSVTHDHPDPSIYTVVTSPSVNPGTANIDFVIFPPRWVTMENTFRPPWFHRNVMSEFMGLIHGSYDAKPGGGGFSPGGASLHNSMSAHGPDAAAFDAASSEDTTTPKRYRDTMAFMLESSLVWEPSKTLLETPLRQQAYVSHSWGGLKSHFDASQPGENPEFPFKFA</sequence>
<evidence type="ECO:0000313" key="15">
    <source>
        <dbReference type="EMBL" id="CEM26586.1"/>
    </source>
</evidence>
<keyword evidence="9 12" id="KW-0408">Iron</keyword>
<dbReference type="InterPro" id="IPR046451">
    <property type="entry name" value="HgmA_C"/>
</dbReference>
<dbReference type="InterPro" id="IPR011051">
    <property type="entry name" value="RmlC_Cupin_sf"/>
</dbReference>
<reference evidence="15" key="1">
    <citation type="submission" date="2014-11" db="EMBL/GenBank/DDBJ databases">
        <authorList>
            <person name="Otto D Thomas"/>
            <person name="Naeem Raeece"/>
        </authorList>
    </citation>
    <scope>NUCLEOTIDE SEQUENCE</scope>
</reference>
<comment type="similarity">
    <text evidence="3">Belongs to the homogentisate dioxygenase family.</text>
</comment>
<evidence type="ECO:0000256" key="4">
    <source>
        <dbReference type="ARBA" id="ARBA00013127"/>
    </source>
</evidence>
<comment type="cofactor">
    <cofactor evidence="1 12">
        <name>Fe cation</name>
        <dbReference type="ChEBI" id="CHEBI:24875"/>
    </cofactor>
</comment>
<keyword evidence="5 12" id="KW-0479">Metal-binding</keyword>
<organism evidence="15">
    <name type="scientific">Chromera velia CCMP2878</name>
    <dbReference type="NCBI Taxonomy" id="1169474"/>
    <lineage>
        <taxon>Eukaryota</taxon>
        <taxon>Sar</taxon>
        <taxon>Alveolata</taxon>
        <taxon>Colpodellida</taxon>
        <taxon>Chromeraceae</taxon>
        <taxon>Chromera</taxon>
    </lineage>
</organism>
<dbReference type="InterPro" id="IPR014710">
    <property type="entry name" value="RmlC-like_jellyroll"/>
</dbReference>
<accession>A0A0G4GC87</accession>
<dbReference type="EMBL" id="CDMZ01001067">
    <property type="protein sequence ID" value="CEM26586.1"/>
    <property type="molecule type" value="Genomic_DNA"/>
</dbReference>
<evidence type="ECO:0000256" key="5">
    <source>
        <dbReference type="ARBA" id="ARBA00022723"/>
    </source>
</evidence>
<evidence type="ECO:0000256" key="11">
    <source>
        <dbReference type="PIRSR" id="PIRSR605708-1"/>
    </source>
</evidence>
<evidence type="ECO:0000256" key="10">
    <source>
        <dbReference type="ARBA" id="ARBA00023232"/>
    </source>
</evidence>
<keyword evidence="10" id="KW-0585">Phenylalanine catabolism</keyword>
<dbReference type="FunFam" id="2.60.120.10:FF:000034">
    <property type="entry name" value="Homogentisate 1,2-dioxygenase"/>
    <property type="match status" value="1"/>
</dbReference>
<protein>
    <recommendedName>
        <fullName evidence="4">homogentisate 1,2-dioxygenase</fullName>
        <ecNumber evidence="4">1.13.11.5</ecNumber>
    </recommendedName>
</protein>
<dbReference type="EC" id="1.13.11.5" evidence="4"/>
<dbReference type="SUPFAM" id="SSF51182">
    <property type="entry name" value="RmlC-like cupins"/>
    <property type="match status" value="1"/>
</dbReference>
<dbReference type="PANTHER" id="PTHR11056">
    <property type="entry name" value="HOMOGENTISATE 1,2-DIOXYGENASE"/>
    <property type="match status" value="1"/>
</dbReference>
<dbReference type="AlphaFoldDB" id="A0A0G4GC87"/>
<dbReference type="Pfam" id="PF20510">
    <property type="entry name" value="HgmA_N"/>
    <property type="match status" value="1"/>
</dbReference>
<dbReference type="Pfam" id="PF04209">
    <property type="entry name" value="HgmA_C"/>
    <property type="match status" value="1"/>
</dbReference>
<name>A0A0G4GC87_9ALVE</name>
<evidence type="ECO:0000259" key="13">
    <source>
        <dbReference type="Pfam" id="PF04209"/>
    </source>
</evidence>
<evidence type="ECO:0000256" key="12">
    <source>
        <dbReference type="PIRSR" id="PIRSR605708-2"/>
    </source>
</evidence>
<dbReference type="GO" id="GO:0046872">
    <property type="term" value="F:metal ion binding"/>
    <property type="evidence" value="ECO:0007669"/>
    <property type="project" value="UniProtKB-KW"/>
</dbReference>
<dbReference type="GO" id="GO:0006572">
    <property type="term" value="P:L-tyrosine catabolic process"/>
    <property type="evidence" value="ECO:0007669"/>
    <property type="project" value="UniProtKB-KW"/>
</dbReference>
<evidence type="ECO:0000256" key="6">
    <source>
        <dbReference type="ARBA" id="ARBA00022878"/>
    </source>
</evidence>
<evidence type="ECO:0000256" key="3">
    <source>
        <dbReference type="ARBA" id="ARBA00007757"/>
    </source>
</evidence>
<dbReference type="GO" id="GO:0004411">
    <property type="term" value="F:homogentisate 1,2-dioxygenase activity"/>
    <property type="evidence" value="ECO:0007669"/>
    <property type="project" value="UniProtKB-EC"/>
</dbReference>
<evidence type="ECO:0000256" key="2">
    <source>
        <dbReference type="ARBA" id="ARBA00004704"/>
    </source>
</evidence>
<feature type="binding site" evidence="12">
    <location>
        <position position="354"/>
    </location>
    <ligand>
        <name>homogentisate</name>
        <dbReference type="ChEBI" id="CHEBI:16169"/>
    </ligand>
</feature>
<comment type="pathway">
    <text evidence="2">Amino-acid degradation; L-phenylalanine degradation; acetoacetate and fumarate from L-phenylalanine: step 4/6.</text>
</comment>
<dbReference type="GO" id="GO:0006559">
    <property type="term" value="P:L-phenylalanine catabolic process"/>
    <property type="evidence" value="ECO:0007669"/>
    <property type="project" value="UniProtKB-UniPathway"/>
</dbReference>
<evidence type="ECO:0000259" key="14">
    <source>
        <dbReference type="Pfam" id="PF20510"/>
    </source>
</evidence>